<comment type="domain">
    <text evidence="7">The tight homopentamer forms a pore with an opening of 4-5 Angstroms in diameter which opens into a wider tunnel at the base of the truncated pyramid. The pore is positively charged.</text>
</comment>
<evidence type="ECO:0000256" key="7">
    <source>
        <dbReference type="HAMAP-Rule" id="MF_00858"/>
    </source>
</evidence>
<evidence type="ECO:0000313" key="8">
    <source>
        <dbReference type="EMBL" id="OEJ77266.1"/>
    </source>
</evidence>
<dbReference type="GO" id="GO:0031470">
    <property type="term" value="C:carboxysome"/>
    <property type="evidence" value="ECO:0007669"/>
    <property type="project" value="UniProtKB-SubCell"/>
</dbReference>
<sequence>MQIAKVRGTVVSTQKDPTLRGAKLLLLQFVDETGQLLPKYEVAADTSVGAGLDEWVLVSRGSAARQVSGSEHRPIDAMVVGIIDTVSVDNQLLYSKKDQYRT</sequence>
<evidence type="ECO:0000256" key="6">
    <source>
        <dbReference type="ARBA" id="ARBA00024446"/>
    </source>
</evidence>
<dbReference type="InterPro" id="IPR036677">
    <property type="entry name" value="EutN_CcmL_sf"/>
</dbReference>
<dbReference type="Gene3D" id="2.40.50.220">
    <property type="entry name" value="EutN/Ccml"/>
    <property type="match status" value="1"/>
</dbReference>
<evidence type="ECO:0000256" key="3">
    <source>
        <dbReference type="ARBA" id="ARBA00023569"/>
    </source>
</evidence>
<accession>A0A1E5QRL9</accession>
<dbReference type="PROSITE" id="PS51932">
    <property type="entry name" value="BMV"/>
    <property type="match status" value="1"/>
</dbReference>
<reference evidence="8" key="1">
    <citation type="submission" date="2016-09" db="EMBL/GenBank/DDBJ databases">
        <title>Draft genome of thermotolerant cyanobacterium Desertifilum sp. strain IPPAS B-1220.</title>
        <authorList>
            <person name="Sinetova M.A."/>
            <person name="Bolakhan K."/>
            <person name="Zayadan B.K."/>
            <person name="Mironov K.S."/>
            <person name="Ustinova V."/>
            <person name="Kupriyanova E.V."/>
            <person name="Sidorov R.A."/>
            <person name="Skrypnik A.N."/>
            <person name="Gogoleva N.E."/>
            <person name="Gogolev Y.V."/>
            <person name="Los D.A."/>
        </authorList>
    </citation>
    <scope>NUCLEOTIDE SEQUENCE [LARGE SCALE GENOMIC DNA]</scope>
    <source>
        <strain evidence="8">IPPAS B-1220</strain>
    </source>
</reference>
<dbReference type="GO" id="GO:0043886">
    <property type="term" value="F:structural constituent of carboxysome shell"/>
    <property type="evidence" value="ECO:0007669"/>
    <property type="project" value="UniProtKB-UniRule"/>
</dbReference>
<gene>
    <name evidence="7" type="primary">ccmL</name>
    <name evidence="8" type="ORF">BH720_00105</name>
</gene>
<comment type="similarity">
    <text evidence="7">Belongs to the CcmL/EutN family. CcmL subfamily.</text>
</comment>
<comment type="function">
    <text evidence="3 7">Probably forms vertices in the carboxysome, a polyhedral inclusion where RuBisCO (ribulose bisphosphate carboxylase, rbcL-rbcS) is sequestered. Has been modeled to induce curvature upon insertion into an otherwise flat hexagonal molecular layer of CcmK subunits.</text>
</comment>
<evidence type="ECO:0000256" key="1">
    <source>
        <dbReference type="ARBA" id="ARBA00022531"/>
    </source>
</evidence>
<keyword evidence="1 7" id="KW-0602">Photosynthesis</keyword>
<dbReference type="GO" id="GO:0015977">
    <property type="term" value="P:carbon fixation"/>
    <property type="evidence" value="ECO:0007669"/>
    <property type="project" value="UniProtKB-UniRule"/>
</dbReference>
<dbReference type="STRING" id="1781255.BH720_00105"/>
<keyword evidence="5 7" id="KW-1282">Carboxysome</keyword>
<protein>
    <recommendedName>
        <fullName evidence="7">Carboxysome shell vertex protein CcmL</fullName>
    </recommendedName>
    <alternativeName>
        <fullName evidence="7">Carbon dioxide concentrating mechanism protein CcmL</fullName>
    </alternativeName>
</protein>
<evidence type="ECO:0000256" key="4">
    <source>
        <dbReference type="ARBA" id="ARBA00023587"/>
    </source>
</evidence>
<dbReference type="CDD" id="cd01614">
    <property type="entry name" value="EutN_CcmL"/>
    <property type="match status" value="1"/>
</dbReference>
<name>A0A1E5QRL9_9CYAN</name>
<dbReference type="OrthoDB" id="196195at2"/>
<comment type="subunit">
    <text evidence="7">Homopentamer. Interacts with full-length CcmM.</text>
</comment>
<dbReference type="PANTHER" id="PTHR36539:SF1">
    <property type="entry name" value="BACTERIAL MICROCOMPARTMENT SHELL VERTEX PROTEIN EUTN"/>
    <property type="match status" value="1"/>
</dbReference>
<dbReference type="Pfam" id="PF03319">
    <property type="entry name" value="EutN_CcmL"/>
    <property type="match status" value="1"/>
</dbReference>
<dbReference type="AlphaFoldDB" id="A0A1E5QRL9"/>
<dbReference type="InterPro" id="IPR046387">
    <property type="entry name" value="CcmL"/>
</dbReference>
<dbReference type="PANTHER" id="PTHR36539">
    <property type="entry name" value="ETHANOLAMINE UTILIZATION PROTEIN EUTN"/>
    <property type="match status" value="1"/>
</dbReference>
<evidence type="ECO:0000256" key="5">
    <source>
        <dbReference type="ARBA" id="ARBA00023669"/>
    </source>
</evidence>
<dbReference type="InterPro" id="IPR004992">
    <property type="entry name" value="EutN_CcmL"/>
</dbReference>
<proteinExistence type="inferred from homology"/>
<dbReference type="RefSeq" id="WP_069965121.1">
    <property type="nucleotide sequence ID" value="NZ_CM124774.1"/>
</dbReference>
<comment type="subcellular location">
    <subcellularLocation>
        <location evidence="4 7">Carboxysome</location>
    </subcellularLocation>
</comment>
<keyword evidence="2 7" id="KW-0120">Carbon dioxide fixation</keyword>
<keyword evidence="6" id="KW-1283">Bacterial microcompartment</keyword>
<dbReference type="HAMAP" id="MF_00858">
    <property type="entry name" value="CcmL"/>
    <property type="match status" value="1"/>
</dbReference>
<organism evidence="8">
    <name type="scientific">Desertifilum tharense IPPAS B-1220</name>
    <dbReference type="NCBI Taxonomy" id="1781255"/>
    <lineage>
        <taxon>Bacteria</taxon>
        <taxon>Bacillati</taxon>
        <taxon>Cyanobacteriota</taxon>
        <taxon>Cyanophyceae</taxon>
        <taxon>Desertifilales</taxon>
        <taxon>Desertifilaceae</taxon>
        <taxon>Desertifilum</taxon>
    </lineage>
</organism>
<dbReference type="GO" id="GO:0015979">
    <property type="term" value="P:photosynthesis"/>
    <property type="evidence" value="ECO:0007669"/>
    <property type="project" value="UniProtKB-KW"/>
</dbReference>
<comment type="caution">
    <text evidence="8">The sequence shown here is derived from an EMBL/GenBank/DDBJ whole genome shotgun (WGS) entry which is preliminary data.</text>
</comment>
<dbReference type="EMBL" id="MJGC01000004">
    <property type="protein sequence ID" value="OEJ77266.1"/>
    <property type="molecule type" value="Genomic_DNA"/>
</dbReference>
<evidence type="ECO:0000256" key="2">
    <source>
        <dbReference type="ARBA" id="ARBA00023300"/>
    </source>
</evidence>
<dbReference type="SUPFAM" id="SSF159133">
    <property type="entry name" value="EutN/CcmL-like"/>
    <property type="match status" value="1"/>
</dbReference>